<dbReference type="PANTHER" id="PTHR39321">
    <property type="entry name" value="NICOTINATE-NUCLEOTIDE ADENYLYLTRANSFERASE-RELATED"/>
    <property type="match status" value="1"/>
</dbReference>
<dbReference type="Proteomes" id="UP000479531">
    <property type="component" value="Unassembled WGS sequence"/>
</dbReference>
<dbReference type="NCBIfam" id="TIGR00125">
    <property type="entry name" value="cyt_tran_rel"/>
    <property type="match status" value="1"/>
</dbReference>
<dbReference type="EMBL" id="WGGT01000015">
    <property type="protein sequence ID" value="MVQ46417.1"/>
    <property type="molecule type" value="Genomic_DNA"/>
</dbReference>
<dbReference type="OrthoDB" id="5295945at2"/>
<evidence type="ECO:0000256" key="10">
    <source>
        <dbReference type="HAMAP-Rule" id="MF_00244"/>
    </source>
</evidence>
<evidence type="ECO:0000313" key="13">
    <source>
        <dbReference type="EMBL" id="MVQ46417.1"/>
    </source>
</evidence>
<keyword evidence="8 10" id="KW-0520">NAD</keyword>
<evidence type="ECO:0000256" key="2">
    <source>
        <dbReference type="ARBA" id="ARBA00005019"/>
    </source>
</evidence>
<dbReference type="GO" id="GO:0009435">
    <property type="term" value="P:NAD+ biosynthetic process"/>
    <property type="evidence" value="ECO:0007669"/>
    <property type="project" value="UniProtKB-UniRule"/>
</dbReference>
<evidence type="ECO:0000313" key="17">
    <source>
        <dbReference type="Proteomes" id="UP000479531"/>
    </source>
</evidence>
<keyword evidence="7 10" id="KW-0067">ATP-binding</keyword>
<feature type="domain" description="Cytidyltransferase-like" evidence="11">
    <location>
        <begin position="18"/>
        <end position="185"/>
    </location>
</feature>
<dbReference type="Pfam" id="PF01467">
    <property type="entry name" value="CTP_transf_like"/>
    <property type="match status" value="1"/>
</dbReference>
<reference evidence="14 16" key="2">
    <citation type="submission" date="2018-08" db="EMBL/GenBank/DDBJ databases">
        <title>A genome reference for cultivated species of the human gut microbiota.</title>
        <authorList>
            <person name="Zou Y."/>
            <person name="Xue W."/>
            <person name="Luo G."/>
        </authorList>
    </citation>
    <scope>NUCLEOTIDE SEQUENCE [LARGE SCALE GENOMIC DNA]</scope>
    <source>
        <strain evidence="14 16">AM22-21LB</strain>
    </source>
</reference>
<keyword evidence="6 10" id="KW-0547">Nucleotide-binding</keyword>
<dbReference type="PaxDb" id="166486-ERS852572_01181"/>
<dbReference type="EMBL" id="QRID01000002">
    <property type="protein sequence ID" value="RHG30200.1"/>
    <property type="molecule type" value="Genomic_DNA"/>
</dbReference>
<evidence type="ECO:0000256" key="7">
    <source>
        <dbReference type="ARBA" id="ARBA00022840"/>
    </source>
</evidence>
<dbReference type="InterPro" id="IPR005248">
    <property type="entry name" value="NadD/NMNAT"/>
</dbReference>
<dbReference type="UniPathway" id="UPA00253">
    <property type="reaction ID" value="UER00332"/>
</dbReference>
<comment type="function">
    <text evidence="1 10">Catalyzes the reversible adenylation of nicotinate mononucleotide (NaMN) to nicotinic acid adenine dinucleotide (NaAD).</text>
</comment>
<dbReference type="AlphaFoldDB" id="A0A173SUT6"/>
<dbReference type="NCBIfam" id="TIGR00482">
    <property type="entry name" value="nicotinate (nicotinamide) nucleotide adenylyltransferase"/>
    <property type="match status" value="1"/>
</dbReference>
<comment type="similarity">
    <text evidence="10">Belongs to the NadD family.</text>
</comment>
<reference evidence="12 15" key="1">
    <citation type="submission" date="2015-09" db="EMBL/GenBank/DDBJ databases">
        <authorList>
            <consortium name="Pathogen Informatics"/>
        </authorList>
    </citation>
    <scope>NUCLEOTIDE SEQUENCE [LARGE SCALE GENOMIC DNA]</scope>
    <source>
        <strain evidence="12 15">2789STDY5834960</strain>
    </source>
</reference>
<dbReference type="EC" id="2.7.7.18" evidence="10"/>
<dbReference type="CDD" id="cd02165">
    <property type="entry name" value="NMNAT"/>
    <property type="match status" value="1"/>
</dbReference>
<dbReference type="STRING" id="166486.ERS852572_01181"/>
<keyword evidence="5 10" id="KW-0548">Nucleotidyltransferase</keyword>
<evidence type="ECO:0000313" key="12">
    <source>
        <dbReference type="EMBL" id="CUM93736.1"/>
    </source>
</evidence>
<protein>
    <recommendedName>
        <fullName evidence="10">Probable nicotinate-nucleotide adenylyltransferase</fullName>
        <ecNumber evidence="10">2.7.7.18</ecNumber>
    </recommendedName>
    <alternativeName>
        <fullName evidence="10">Deamido-NAD(+) diphosphorylase</fullName>
    </alternativeName>
    <alternativeName>
        <fullName evidence="10">Deamido-NAD(+) pyrophosphorylase</fullName>
    </alternativeName>
    <alternativeName>
        <fullName evidence="10">Nicotinate mononucleotide adenylyltransferase</fullName>
        <shortName evidence="10">NaMN adenylyltransferase</shortName>
    </alternativeName>
</protein>
<proteinExistence type="inferred from homology"/>
<dbReference type="Proteomes" id="UP000284051">
    <property type="component" value="Unassembled WGS sequence"/>
</dbReference>
<dbReference type="HAMAP" id="MF_00244">
    <property type="entry name" value="NaMN_adenylyltr"/>
    <property type="match status" value="1"/>
</dbReference>
<dbReference type="GO" id="GO:0005524">
    <property type="term" value="F:ATP binding"/>
    <property type="evidence" value="ECO:0007669"/>
    <property type="project" value="UniProtKB-KW"/>
</dbReference>
<dbReference type="InterPro" id="IPR014729">
    <property type="entry name" value="Rossmann-like_a/b/a_fold"/>
</dbReference>
<dbReference type="Gene3D" id="3.40.50.620">
    <property type="entry name" value="HUPs"/>
    <property type="match status" value="1"/>
</dbReference>
<sequence>MEDAECRIGQKHLKRVGILGGSFDPIHKGHLNIAQSAYEEFALDEVWFIPAGHSPNKDEKKMTAADIRAEMTALAIYDIPYFKLSRMEIDAEGTSYTYLTLTKLKEACPDTDFFFIMGADSLDYLEKWYHPEIICEKAVILAAVRDDMDLSEVEKKISALKQLFPAEIYPIEGGKTDISSSEIRAALRRGKTDISLIPPKVLAYIQEHHLYGED</sequence>
<dbReference type="EMBL" id="CYXZ01000007">
    <property type="protein sequence ID" value="CUM93736.1"/>
    <property type="molecule type" value="Genomic_DNA"/>
</dbReference>
<evidence type="ECO:0000313" key="14">
    <source>
        <dbReference type="EMBL" id="RHG30200.1"/>
    </source>
</evidence>
<dbReference type="GeneID" id="61433174"/>
<keyword evidence="3 10" id="KW-0662">Pyridine nucleotide biosynthesis</keyword>
<evidence type="ECO:0000256" key="4">
    <source>
        <dbReference type="ARBA" id="ARBA00022679"/>
    </source>
</evidence>
<keyword evidence="4 10" id="KW-0808">Transferase</keyword>
<evidence type="ECO:0000256" key="1">
    <source>
        <dbReference type="ARBA" id="ARBA00002324"/>
    </source>
</evidence>
<dbReference type="GO" id="GO:0004515">
    <property type="term" value="F:nicotinate-nucleotide adenylyltransferase activity"/>
    <property type="evidence" value="ECO:0007669"/>
    <property type="project" value="UniProtKB-UniRule"/>
</dbReference>
<evidence type="ECO:0000259" key="11">
    <source>
        <dbReference type="Pfam" id="PF01467"/>
    </source>
</evidence>
<comment type="pathway">
    <text evidence="2 10">Cofactor biosynthesis; NAD(+) biosynthesis; deamido-NAD(+) from nicotinate D-ribonucleotide: step 1/1.</text>
</comment>
<evidence type="ECO:0000313" key="15">
    <source>
        <dbReference type="Proteomes" id="UP000095350"/>
    </source>
</evidence>
<gene>
    <name evidence="10 12" type="primary">nadD</name>
    <name evidence="14" type="ORF">DW264_01710</name>
    <name evidence="12" type="ORF">ERS852572_01181</name>
    <name evidence="13" type="ORF">GCK47_12065</name>
</gene>
<dbReference type="InterPro" id="IPR004821">
    <property type="entry name" value="Cyt_trans-like"/>
</dbReference>
<organism evidence="12 15">
    <name type="scientific">Roseburia intestinalis</name>
    <dbReference type="NCBI Taxonomy" id="166486"/>
    <lineage>
        <taxon>Bacteria</taxon>
        <taxon>Bacillati</taxon>
        <taxon>Bacillota</taxon>
        <taxon>Clostridia</taxon>
        <taxon>Lachnospirales</taxon>
        <taxon>Lachnospiraceae</taxon>
        <taxon>Roseburia</taxon>
    </lineage>
</organism>
<evidence type="ECO:0000256" key="6">
    <source>
        <dbReference type="ARBA" id="ARBA00022741"/>
    </source>
</evidence>
<dbReference type="Proteomes" id="UP000095350">
    <property type="component" value="Unassembled WGS sequence"/>
</dbReference>
<dbReference type="PANTHER" id="PTHR39321:SF3">
    <property type="entry name" value="PHOSPHOPANTETHEINE ADENYLYLTRANSFERASE"/>
    <property type="match status" value="1"/>
</dbReference>
<dbReference type="RefSeq" id="WP_006856089.1">
    <property type="nucleotide sequence ID" value="NZ_CABIYH010000007.1"/>
</dbReference>
<evidence type="ECO:0000256" key="9">
    <source>
        <dbReference type="ARBA" id="ARBA00048721"/>
    </source>
</evidence>
<evidence type="ECO:0000256" key="3">
    <source>
        <dbReference type="ARBA" id="ARBA00022642"/>
    </source>
</evidence>
<evidence type="ECO:0000256" key="5">
    <source>
        <dbReference type="ARBA" id="ARBA00022695"/>
    </source>
</evidence>
<dbReference type="SUPFAM" id="SSF52374">
    <property type="entry name" value="Nucleotidylyl transferase"/>
    <property type="match status" value="1"/>
</dbReference>
<comment type="catalytic activity">
    <reaction evidence="9 10">
        <text>nicotinate beta-D-ribonucleotide + ATP + H(+) = deamido-NAD(+) + diphosphate</text>
        <dbReference type="Rhea" id="RHEA:22860"/>
        <dbReference type="ChEBI" id="CHEBI:15378"/>
        <dbReference type="ChEBI" id="CHEBI:30616"/>
        <dbReference type="ChEBI" id="CHEBI:33019"/>
        <dbReference type="ChEBI" id="CHEBI:57502"/>
        <dbReference type="ChEBI" id="CHEBI:58437"/>
        <dbReference type="EC" id="2.7.7.18"/>
    </reaction>
</comment>
<evidence type="ECO:0000313" key="16">
    <source>
        <dbReference type="Proteomes" id="UP000284051"/>
    </source>
</evidence>
<reference evidence="13 17" key="3">
    <citation type="submission" date="2019-10" db="EMBL/GenBank/DDBJ databases">
        <title>Roseburia spp. ameliorate alcoholic fatty liver via restoration of gut barrier function.</title>
        <authorList>
            <person name="Seo B."/>
            <person name="Ko G."/>
        </authorList>
    </citation>
    <scope>NUCLEOTIDE SEQUENCE [LARGE SCALE GENOMIC DNA]</scope>
    <source>
        <strain evidence="13 17">SNUG30017</strain>
    </source>
</reference>
<dbReference type="NCBIfam" id="NF000840">
    <property type="entry name" value="PRK00071.1-3"/>
    <property type="match status" value="1"/>
</dbReference>
<accession>A0A173SUT6</accession>
<evidence type="ECO:0000256" key="8">
    <source>
        <dbReference type="ARBA" id="ARBA00023027"/>
    </source>
</evidence>
<name>A0A173SUT6_9FIRM</name>